<sequence>MSYSLLQKEAAASDFEGDFDTKTGTKESREDHKFDYLWDDELVGNNGVIRLSSEMERNSQHERGAIGMFHQIHCLTSLRKTLQRAREGQNIGLNHHDDAHWPHCLYYMRQAILCAADDTIELPHLRNKTHHYGSINGVSDIRQCRNAERLYDLRAKHGVWGH</sequence>
<evidence type="ECO:0000313" key="3">
    <source>
        <dbReference type="EMBL" id="KIM96341.1"/>
    </source>
</evidence>
<evidence type="ECO:0000256" key="2">
    <source>
        <dbReference type="ARBA" id="ARBA00035112"/>
    </source>
</evidence>
<organism evidence="3 4">
    <name type="scientific">Oidiodendron maius (strain Zn)</name>
    <dbReference type="NCBI Taxonomy" id="913774"/>
    <lineage>
        <taxon>Eukaryota</taxon>
        <taxon>Fungi</taxon>
        <taxon>Dikarya</taxon>
        <taxon>Ascomycota</taxon>
        <taxon>Pezizomycotina</taxon>
        <taxon>Leotiomycetes</taxon>
        <taxon>Leotiomycetes incertae sedis</taxon>
        <taxon>Myxotrichaceae</taxon>
        <taxon>Oidiodendron</taxon>
    </lineage>
</organism>
<evidence type="ECO:0000256" key="1">
    <source>
        <dbReference type="ARBA" id="ARBA00004685"/>
    </source>
</evidence>
<dbReference type="InParanoid" id="A0A0C3H1F5"/>
<dbReference type="PANTHER" id="PTHR33365:SF4">
    <property type="entry name" value="CYCLOCHLOROTINE BIOSYNTHESIS PROTEIN O"/>
    <property type="match status" value="1"/>
</dbReference>
<protein>
    <submittedName>
        <fullName evidence="3">Uncharacterized protein</fullName>
    </submittedName>
</protein>
<dbReference type="InterPro" id="IPR021765">
    <property type="entry name" value="UstYa-like"/>
</dbReference>
<keyword evidence="4" id="KW-1185">Reference proteome</keyword>
<dbReference type="HOGENOM" id="CLU_042941_4_4_1"/>
<dbReference type="OrthoDB" id="3687641at2759"/>
<dbReference type="Proteomes" id="UP000054321">
    <property type="component" value="Unassembled WGS sequence"/>
</dbReference>
<evidence type="ECO:0000313" key="4">
    <source>
        <dbReference type="Proteomes" id="UP000054321"/>
    </source>
</evidence>
<comment type="similarity">
    <text evidence="2">Belongs to the ustYa family.</text>
</comment>
<proteinExistence type="inferred from homology"/>
<accession>A0A0C3H1F5</accession>
<comment type="pathway">
    <text evidence="1">Mycotoxin biosynthesis.</text>
</comment>
<reference evidence="3 4" key="1">
    <citation type="submission" date="2014-04" db="EMBL/GenBank/DDBJ databases">
        <authorList>
            <consortium name="DOE Joint Genome Institute"/>
            <person name="Kuo A."/>
            <person name="Martino E."/>
            <person name="Perotto S."/>
            <person name="Kohler A."/>
            <person name="Nagy L.G."/>
            <person name="Floudas D."/>
            <person name="Copeland A."/>
            <person name="Barry K.W."/>
            <person name="Cichocki N."/>
            <person name="Veneault-Fourrey C."/>
            <person name="LaButti K."/>
            <person name="Lindquist E.A."/>
            <person name="Lipzen A."/>
            <person name="Lundell T."/>
            <person name="Morin E."/>
            <person name="Murat C."/>
            <person name="Sun H."/>
            <person name="Tunlid A."/>
            <person name="Henrissat B."/>
            <person name="Grigoriev I.V."/>
            <person name="Hibbett D.S."/>
            <person name="Martin F."/>
            <person name="Nordberg H.P."/>
            <person name="Cantor M.N."/>
            <person name="Hua S.X."/>
        </authorList>
    </citation>
    <scope>NUCLEOTIDE SEQUENCE [LARGE SCALE GENOMIC DNA]</scope>
    <source>
        <strain evidence="3 4">Zn</strain>
    </source>
</reference>
<dbReference type="PANTHER" id="PTHR33365">
    <property type="entry name" value="YALI0B05434P"/>
    <property type="match status" value="1"/>
</dbReference>
<dbReference type="GO" id="GO:0043386">
    <property type="term" value="P:mycotoxin biosynthetic process"/>
    <property type="evidence" value="ECO:0007669"/>
    <property type="project" value="InterPro"/>
</dbReference>
<dbReference type="STRING" id="913774.A0A0C3H1F5"/>
<gene>
    <name evidence="3" type="ORF">OIDMADRAFT_33003</name>
</gene>
<name>A0A0C3H1F5_OIDMZ</name>
<reference evidence="4" key="2">
    <citation type="submission" date="2015-01" db="EMBL/GenBank/DDBJ databases">
        <title>Evolutionary Origins and Diversification of the Mycorrhizal Mutualists.</title>
        <authorList>
            <consortium name="DOE Joint Genome Institute"/>
            <consortium name="Mycorrhizal Genomics Consortium"/>
            <person name="Kohler A."/>
            <person name="Kuo A."/>
            <person name="Nagy L.G."/>
            <person name="Floudas D."/>
            <person name="Copeland A."/>
            <person name="Barry K.W."/>
            <person name="Cichocki N."/>
            <person name="Veneault-Fourrey C."/>
            <person name="LaButti K."/>
            <person name="Lindquist E.A."/>
            <person name="Lipzen A."/>
            <person name="Lundell T."/>
            <person name="Morin E."/>
            <person name="Murat C."/>
            <person name="Riley R."/>
            <person name="Ohm R."/>
            <person name="Sun H."/>
            <person name="Tunlid A."/>
            <person name="Henrissat B."/>
            <person name="Grigoriev I.V."/>
            <person name="Hibbett D.S."/>
            <person name="Martin F."/>
        </authorList>
    </citation>
    <scope>NUCLEOTIDE SEQUENCE [LARGE SCALE GENOMIC DNA]</scope>
    <source>
        <strain evidence="4">Zn</strain>
    </source>
</reference>
<dbReference type="Pfam" id="PF11807">
    <property type="entry name" value="UstYa"/>
    <property type="match status" value="1"/>
</dbReference>
<dbReference type="AlphaFoldDB" id="A0A0C3H1F5"/>
<dbReference type="EMBL" id="KN832884">
    <property type="protein sequence ID" value="KIM96341.1"/>
    <property type="molecule type" value="Genomic_DNA"/>
</dbReference>